<dbReference type="InterPro" id="IPR005656">
    <property type="entry name" value="MmgE_PrpD"/>
</dbReference>
<evidence type="ECO:0000256" key="1">
    <source>
        <dbReference type="ARBA" id="ARBA00006174"/>
    </source>
</evidence>
<dbReference type="InterPro" id="IPR042188">
    <property type="entry name" value="MmgE/PrpD_sf_2"/>
</dbReference>
<sequence length="472" mass="50744">MTTTGAAGVPPLTRHVAEFVVGTREQDIPDEVRQLGKKAILDALGVALPGAISQPGRVLAGYLQDLGCTGPATMLGTGLKLSPRFAALANGTAMHADDYDDTLQAETGRFQGVHPTAPVLSAVLAAGEARGATGRELLLAYQIGVEVACRLFDATHVNHILHGFHATATCGMLGAAAAVGRLYGMDADGIATTLGIAASQAGGLQENFGQSVKPFHAGRSAEVGIFAADLQQRGFTASPIILEAKRGFFQALGGGYEAPRLMNKLGQPWSFVDRGIWLKAFPTGSLGHPAMTKMLELVKRHDVRPADVKRVRVKTSQNIHHTLLHHRPTTELQAKFSLEFCLAALLLERKCGLNQFHDEYVMRPDVQAAIAKVEYTTFTPEEAAREHHNIVTSYVEIELNDGTRHGERVDAGKGNKANPMSEDEVADKFRECAEFSHWSAARAERAIALVRGLENVKDVREITRELAAGPNS</sequence>
<dbReference type="InterPro" id="IPR045336">
    <property type="entry name" value="MmgE_PrpD_N"/>
</dbReference>
<dbReference type="Gene3D" id="3.30.1330.120">
    <property type="entry name" value="2-methylcitrate dehydratase PrpD"/>
    <property type="match status" value="1"/>
</dbReference>
<dbReference type="Gene3D" id="1.10.4100.10">
    <property type="entry name" value="2-methylcitrate dehydratase PrpD"/>
    <property type="match status" value="1"/>
</dbReference>
<dbReference type="InterPro" id="IPR042183">
    <property type="entry name" value="MmgE/PrpD_sf_1"/>
</dbReference>
<dbReference type="RefSeq" id="WP_086064750.1">
    <property type="nucleotide sequence ID" value="NZ_CP021108.1"/>
</dbReference>
<evidence type="ECO:0000259" key="3">
    <source>
        <dbReference type="Pfam" id="PF19305"/>
    </source>
</evidence>
<evidence type="ECO:0000259" key="2">
    <source>
        <dbReference type="Pfam" id="PF03972"/>
    </source>
</evidence>
<gene>
    <name evidence="4" type="ORF">CAL12_12590</name>
</gene>
<protein>
    <recommendedName>
        <fullName evidence="6">MmgE/PrpD family protein</fullName>
    </recommendedName>
</protein>
<keyword evidence="5" id="KW-1185">Reference proteome</keyword>
<dbReference type="InterPro" id="IPR036148">
    <property type="entry name" value="MmgE/PrpD_sf"/>
</dbReference>
<dbReference type="EMBL" id="CP021108">
    <property type="protein sequence ID" value="ARP81562.1"/>
    <property type="molecule type" value="Genomic_DNA"/>
</dbReference>
<dbReference type="Pfam" id="PF03972">
    <property type="entry name" value="MmgE_PrpD_N"/>
    <property type="match status" value="1"/>
</dbReference>
<dbReference type="PANTHER" id="PTHR16943">
    <property type="entry name" value="2-METHYLCITRATE DEHYDRATASE-RELATED"/>
    <property type="match status" value="1"/>
</dbReference>
<dbReference type="SUPFAM" id="SSF103378">
    <property type="entry name" value="2-methylcitrate dehydratase PrpD"/>
    <property type="match status" value="1"/>
</dbReference>
<name>A0A1W6YKG7_9BORD</name>
<dbReference type="GO" id="GO:0016829">
    <property type="term" value="F:lyase activity"/>
    <property type="evidence" value="ECO:0007669"/>
    <property type="project" value="InterPro"/>
</dbReference>
<comment type="similarity">
    <text evidence="1">Belongs to the PrpD family.</text>
</comment>
<dbReference type="OrthoDB" id="8680281at2"/>
<dbReference type="STRING" id="1416806.CAL12_12590"/>
<dbReference type="KEGG" id="bgv:CAL12_12590"/>
<evidence type="ECO:0000313" key="4">
    <source>
        <dbReference type="EMBL" id="ARP81562.1"/>
    </source>
</evidence>
<feature type="domain" description="MmgE/PrpD C-terminal" evidence="3">
    <location>
        <begin position="281"/>
        <end position="453"/>
    </location>
</feature>
<organism evidence="4 5">
    <name type="scientific">Bordetella genomosp. 8</name>
    <dbReference type="NCBI Taxonomy" id="1416806"/>
    <lineage>
        <taxon>Bacteria</taxon>
        <taxon>Pseudomonadati</taxon>
        <taxon>Pseudomonadota</taxon>
        <taxon>Betaproteobacteria</taxon>
        <taxon>Burkholderiales</taxon>
        <taxon>Alcaligenaceae</taxon>
        <taxon>Bordetella</taxon>
    </lineage>
</organism>
<dbReference type="Proteomes" id="UP000194151">
    <property type="component" value="Chromosome"/>
</dbReference>
<evidence type="ECO:0008006" key="6">
    <source>
        <dbReference type="Google" id="ProtNLM"/>
    </source>
</evidence>
<evidence type="ECO:0000313" key="5">
    <source>
        <dbReference type="Proteomes" id="UP000194151"/>
    </source>
</evidence>
<dbReference type="PANTHER" id="PTHR16943:SF8">
    <property type="entry name" value="2-METHYLCITRATE DEHYDRATASE"/>
    <property type="match status" value="1"/>
</dbReference>
<proteinExistence type="inferred from homology"/>
<dbReference type="Pfam" id="PF19305">
    <property type="entry name" value="MmgE_PrpD_C"/>
    <property type="match status" value="1"/>
</dbReference>
<dbReference type="InterPro" id="IPR045337">
    <property type="entry name" value="MmgE_PrpD_C"/>
</dbReference>
<reference evidence="4 5" key="1">
    <citation type="submission" date="2017-05" db="EMBL/GenBank/DDBJ databases">
        <title>Complete and WGS of Bordetella genogroups.</title>
        <authorList>
            <person name="Spilker T."/>
            <person name="LiPuma J."/>
        </authorList>
    </citation>
    <scope>NUCLEOTIDE SEQUENCE [LARGE SCALE GENOMIC DNA]</scope>
    <source>
        <strain evidence="4 5">AU19157</strain>
    </source>
</reference>
<feature type="domain" description="MmgE/PrpD N-terminal" evidence="2">
    <location>
        <begin position="15"/>
        <end position="257"/>
    </location>
</feature>
<accession>A0A1W6YKG7</accession>
<dbReference type="AlphaFoldDB" id="A0A1W6YKG7"/>